<dbReference type="EMBL" id="JARKIF010000064">
    <property type="protein sequence ID" value="KAJ7606074.1"/>
    <property type="molecule type" value="Genomic_DNA"/>
</dbReference>
<dbReference type="PANTHER" id="PTHR38926:SF5">
    <property type="entry name" value="F-BOX AND LEUCINE-RICH REPEAT PROTEIN 6"/>
    <property type="match status" value="1"/>
</dbReference>
<dbReference type="PANTHER" id="PTHR38926">
    <property type="entry name" value="F-BOX DOMAIN CONTAINING PROTEIN, EXPRESSED"/>
    <property type="match status" value="1"/>
</dbReference>
<evidence type="ECO:0000313" key="3">
    <source>
        <dbReference type="Proteomes" id="UP001221142"/>
    </source>
</evidence>
<sequence>MDQISSMLVTPSLGHSLGFDQQVKQLIQTAEESIARIDSQIRDLLRLRDRERGVIAALKFVAAPIRKLPAELLVDIFLRAASDANDEGRLRKVLAISHVCAHWNRLACTTPQLWNQCLLPNLTKAPSESYLATTKSFLERSAPLPIPVRIEYQFEAALPLSQLLFGFAPRWKSLSFSHSQITNLRQLPMDALQRLESIDLWDTEEIPPHSPIVVFLGAPRLHTVILDCRNHTRILMPWSQLTKLVIRCFLKPAQDCLGILIQCESIVSADISGILLLQDRDPGGSVQTSTLARLKELCLGFDPVGAVEQPLTPFFASLALPALTKLTIRLDSGTEAIWSPEELTSFQRRSPNMEHLELVGLSITSYGLVTLVTNSPSLIHLELHLCFDNEDAVDSTLQRLRYTSTHLVHAAPRLRNLYIIERFGDFDETALEDMIFSRWWTDEQLASMPVPPRVARLETVHICSYSDLEYSKEFLEKMKQLREEGLVILVE</sequence>
<gene>
    <name evidence="2" type="ORF">FB45DRAFT_1068901</name>
</gene>
<evidence type="ECO:0000313" key="2">
    <source>
        <dbReference type="EMBL" id="KAJ7606074.1"/>
    </source>
</evidence>
<organism evidence="2 3">
    <name type="scientific">Roridomyces roridus</name>
    <dbReference type="NCBI Taxonomy" id="1738132"/>
    <lineage>
        <taxon>Eukaryota</taxon>
        <taxon>Fungi</taxon>
        <taxon>Dikarya</taxon>
        <taxon>Basidiomycota</taxon>
        <taxon>Agaricomycotina</taxon>
        <taxon>Agaricomycetes</taxon>
        <taxon>Agaricomycetidae</taxon>
        <taxon>Agaricales</taxon>
        <taxon>Marasmiineae</taxon>
        <taxon>Mycenaceae</taxon>
        <taxon>Roridomyces</taxon>
    </lineage>
</organism>
<dbReference type="Gene3D" id="1.20.1280.50">
    <property type="match status" value="1"/>
</dbReference>
<dbReference type="Proteomes" id="UP001221142">
    <property type="component" value="Unassembled WGS sequence"/>
</dbReference>
<dbReference type="SUPFAM" id="SSF52047">
    <property type="entry name" value="RNI-like"/>
    <property type="match status" value="1"/>
</dbReference>
<name>A0AAD7F6Y9_9AGAR</name>
<dbReference type="InterPro" id="IPR001810">
    <property type="entry name" value="F-box_dom"/>
</dbReference>
<dbReference type="AlphaFoldDB" id="A0AAD7F6Y9"/>
<reference evidence="2" key="1">
    <citation type="submission" date="2023-03" db="EMBL/GenBank/DDBJ databases">
        <title>Massive genome expansion in bonnet fungi (Mycena s.s.) driven by repeated elements and novel gene families across ecological guilds.</title>
        <authorList>
            <consortium name="Lawrence Berkeley National Laboratory"/>
            <person name="Harder C.B."/>
            <person name="Miyauchi S."/>
            <person name="Viragh M."/>
            <person name="Kuo A."/>
            <person name="Thoen E."/>
            <person name="Andreopoulos B."/>
            <person name="Lu D."/>
            <person name="Skrede I."/>
            <person name="Drula E."/>
            <person name="Henrissat B."/>
            <person name="Morin E."/>
            <person name="Kohler A."/>
            <person name="Barry K."/>
            <person name="LaButti K."/>
            <person name="Morin E."/>
            <person name="Salamov A."/>
            <person name="Lipzen A."/>
            <person name="Mereny Z."/>
            <person name="Hegedus B."/>
            <person name="Baldrian P."/>
            <person name="Stursova M."/>
            <person name="Weitz H."/>
            <person name="Taylor A."/>
            <person name="Grigoriev I.V."/>
            <person name="Nagy L.G."/>
            <person name="Martin F."/>
            <person name="Kauserud H."/>
        </authorList>
    </citation>
    <scope>NUCLEOTIDE SEQUENCE</scope>
    <source>
        <strain evidence="2">9284</strain>
    </source>
</reference>
<feature type="domain" description="F-box" evidence="1">
    <location>
        <begin position="66"/>
        <end position="116"/>
    </location>
</feature>
<dbReference type="InterPro" id="IPR032675">
    <property type="entry name" value="LRR_dom_sf"/>
</dbReference>
<dbReference type="InterPro" id="IPR036047">
    <property type="entry name" value="F-box-like_dom_sf"/>
</dbReference>
<comment type="caution">
    <text evidence="2">The sequence shown here is derived from an EMBL/GenBank/DDBJ whole genome shotgun (WGS) entry which is preliminary data.</text>
</comment>
<accession>A0AAD7F6Y9</accession>
<dbReference type="Gene3D" id="3.80.10.10">
    <property type="entry name" value="Ribonuclease Inhibitor"/>
    <property type="match status" value="1"/>
</dbReference>
<evidence type="ECO:0000259" key="1">
    <source>
        <dbReference type="Pfam" id="PF12937"/>
    </source>
</evidence>
<keyword evidence="3" id="KW-1185">Reference proteome</keyword>
<dbReference type="SUPFAM" id="SSF81383">
    <property type="entry name" value="F-box domain"/>
    <property type="match status" value="1"/>
</dbReference>
<protein>
    <recommendedName>
        <fullName evidence="1">F-box domain-containing protein</fullName>
    </recommendedName>
</protein>
<dbReference type="Pfam" id="PF12937">
    <property type="entry name" value="F-box-like"/>
    <property type="match status" value="1"/>
</dbReference>
<proteinExistence type="predicted"/>